<dbReference type="Proteomes" id="UP000052268">
    <property type="component" value="Unassembled WGS sequence"/>
</dbReference>
<sequence>MAAGKLVLLLIVGGLAGAVFAGMTTGAMRPYRDAADHGAGAETARRDPVAANDAEYGYAAPAVRQSWLDEGLSLLDSPAWPFGPGSSGEDAAPPYPAPQGYADDGYPPRGGYEDEGWVRGDGPGRRDMRNYDDYADERYGEDPVPAIQGGDTAVREQAAPSRQSDTASDAARRAADAAQDVMAAEGAN</sequence>
<accession>A0A0J7XPJ7</accession>
<protein>
    <submittedName>
        <fullName evidence="2">Uncharacterized protein</fullName>
    </submittedName>
</protein>
<organism evidence="2 3">
    <name type="scientific">Novosphingobium barchaimii LL02</name>
    <dbReference type="NCBI Taxonomy" id="1114963"/>
    <lineage>
        <taxon>Bacteria</taxon>
        <taxon>Pseudomonadati</taxon>
        <taxon>Pseudomonadota</taxon>
        <taxon>Alphaproteobacteria</taxon>
        <taxon>Sphingomonadales</taxon>
        <taxon>Sphingomonadaceae</taxon>
        <taxon>Novosphingobium</taxon>
    </lineage>
</organism>
<comment type="caution">
    <text evidence="2">The sequence shown here is derived from an EMBL/GenBank/DDBJ whole genome shotgun (WGS) entry which is preliminary data.</text>
</comment>
<feature type="region of interest" description="Disordered" evidence="1">
    <location>
        <begin position="79"/>
        <end position="188"/>
    </location>
</feature>
<evidence type="ECO:0000313" key="3">
    <source>
        <dbReference type="Proteomes" id="UP000052268"/>
    </source>
</evidence>
<dbReference type="PATRIC" id="fig|1114963.3.peg.3314"/>
<feature type="compositionally biased region" description="Low complexity" evidence="1">
    <location>
        <begin position="176"/>
        <end position="188"/>
    </location>
</feature>
<evidence type="ECO:0000313" key="2">
    <source>
        <dbReference type="EMBL" id="KMS53597.1"/>
    </source>
</evidence>
<keyword evidence="3" id="KW-1185">Reference proteome</keyword>
<gene>
    <name evidence="2" type="ORF">V474_22365</name>
</gene>
<proteinExistence type="predicted"/>
<dbReference type="EMBL" id="JACU01000007">
    <property type="protein sequence ID" value="KMS53597.1"/>
    <property type="molecule type" value="Genomic_DNA"/>
</dbReference>
<name>A0A0J7XPJ7_9SPHN</name>
<dbReference type="RefSeq" id="WP_059152418.1">
    <property type="nucleotide sequence ID" value="NZ_KQ130455.1"/>
</dbReference>
<reference evidence="2 3" key="1">
    <citation type="journal article" date="2015" name="G3 (Bethesda)">
        <title>Insights into Ongoing Evolution of the Hexachlorocyclohexane Catabolic Pathway from Comparative Genomics of Ten Sphingomonadaceae Strains.</title>
        <authorList>
            <person name="Pearce S.L."/>
            <person name="Oakeshott J.G."/>
            <person name="Pandey G."/>
        </authorList>
    </citation>
    <scope>NUCLEOTIDE SEQUENCE [LARGE SCALE GENOMIC DNA]</scope>
    <source>
        <strain evidence="2 3">LL02</strain>
    </source>
</reference>
<feature type="compositionally biased region" description="Basic and acidic residues" evidence="1">
    <location>
        <begin position="116"/>
        <end position="141"/>
    </location>
</feature>
<dbReference type="AlphaFoldDB" id="A0A0J7XPJ7"/>
<evidence type="ECO:0000256" key="1">
    <source>
        <dbReference type="SAM" id="MobiDB-lite"/>
    </source>
</evidence>
<dbReference type="OrthoDB" id="10011121at2"/>